<evidence type="ECO:0000256" key="1">
    <source>
        <dbReference type="SAM" id="SignalP"/>
    </source>
</evidence>
<dbReference type="Proteomes" id="UP000196573">
    <property type="component" value="Unassembled WGS sequence"/>
</dbReference>
<proteinExistence type="predicted"/>
<dbReference type="AlphaFoldDB" id="A0A1X7AHB7"/>
<sequence>MKLHPLSLTQASFYMALCLLSVLLSPYSEASDSIKTCDKVVLSGPPNLPPVVWTDYKTMKGAATDLLTQTLAEHNIATSTEHLGGYRRVLRAMEEGRIAMTVGITRDKFPEGVASFSDTPLYNHALTILVKRDMVEKPQEIRDLLELKGAMPDQLAVEDIFGAHSPKHLMRTFTPNLALKMLAIGRVDYTIYPDMQDDLFVSLMNMEGQFEKLPLLSATIPVYVAFSNQLDCALPLDKINQTLTQAAASKQAQQTLNDSLYKWMNYQLEKRD</sequence>
<accession>A0A1X7AHB7</accession>
<keyword evidence="1" id="KW-0732">Signal</keyword>
<evidence type="ECO:0000313" key="3">
    <source>
        <dbReference type="Proteomes" id="UP000196573"/>
    </source>
</evidence>
<evidence type="ECO:0000313" key="2">
    <source>
        <dbReference type="EMBL" id="SMA41392.1"/>
    </source>
</evidence>
<dbReference type="SUPFAM" id="SSF53850">
    <property type="entry name" value="Periplasmic binding protein-like II"/>
    <property type="match status" value="1"/>
</dbReference>
<feature type="signal peptide" evidence="1">
    <location>
        <begin position="1"/>
        <end position="30"/>
    </location>
</feature>
<feature type="chain" id="PRO_5012846756" description="Bacterial extracellular solute-binding protein, family 3" evidence="1">
    <location>
        <begin position="31"/>
        <end position="272"/>
    </location>
</feature>
<dbReference type="Gene3D" id="3.40.190.10">
    <property type="entry name" value="Periplasmic binding protein-like II"/>
    <property type="match status" value="2"/>
</dbReference>
<evidence type="ECO:0008006" key="4">
    <source>
        <dbReference type="Google" id="ProtNLM"/>
    </source>
</evidence>
<gene>
    <name evidence="2" type="ORF">EHSB41UT_01240</name>
</gene>
<protein>
    <recommendedName>
        <fullName evidence="4">Bacterial extracellular solute-binding protein, family 3</fullName>
    </recommendedName>
</protein>
<dbReference type="EMBL" id="FWPT01000003">
    <property type="protein sequence ID" value="SMA41392.1"/>
    <property type="molecule type" value="Genomic_DNA"/>
</dbReference>
<name>A0A1X7AHB7_9GAMM</name>
<dbReference type="RefSeq" id="WP_415837454.1">
    <property type="nucleotide sequence ID" value="NZ_CBCSCN010000009.1"/>
</dbReference>
<keyword evidence="3" id="KW-1185">Reference proteome</keyword>
<organism evidence="2 3">
    <name type="scientific">Parendozoicomonas haliclonae</name>
    <dbReference type="NCBI Taxonomy" id="1960125"/>
    <lineage>
        <taxon>Bacteria</taxon>
        <taxon>Pseudomonadati</taxon>
        <taxon>Pseudomonadota</taxon>
        <taxon>Gammaproteobacteria</taxon>
        <taxon>Oceanospirillales</taxon>
        <taxon>Endozoicomonadaceae</taxon>
        <taxon>Parendozoicomonas</taxon>
    </lineage>
</organism>
<reference evidence="2 3" key="1">
    <citation type="submission" date="2017-03" db="EMBL/GenBank/DDBJ databases">
        <authorList>
            <person name="Afonso C.L."/>
            <person name="Miller P.J."/>
            <person name="Scott M.A."/>
            <person name="Spackman E."/>
            <person name="Goraichik I."/>
            <person name="Dimitrov K.M."/>
            <person name="Suarez D.L."/>
            <person name="Swayne D.E."/>
        </authorList>
    </citation>
    <scope>NUCLEOTIDE SEQUENCE [LARGE SCALE GENOMIC DNA]</scope>
    <source>
        <strain evidence="2">SB41UT1</strain>
    </source>
</reference>